<accession>A0ABU9IAS8</accession>
<name>A0ABU9IAS8_9FLAO</name>
<dbReference type="SUPFAM" id="SSF48452">
    <property type="entry name" value="TPR-like"/>
    <property type="match status" value="1"/>
</dbReference>
<evidence type="ECO:0008006" key="3">
    <source>
        <dbReference type="Google" id="ProtNLM"/>
    </source>
</evidence>
<protein>
    <recommendedName>
        <fullName evidence="3">Tetratricopeptide repeat protein</fullName>
    </recommendedName>
</protein>
<reference evidence="1 2" key="1">
    <citation type="submission" date="2024-04" db="EMBL/GenBank/DDBJ databases">
        <title>Flavobacterium sp. DGU41 16S ribosomal RNA gene Genome sequencing and assembly.</title>
        <authorList>
            <person name="Park S."/>
        </authorList>
    </citation>
    <scope>NUCLEOTIDE SEQUENCE [LARGE SCALE GENOMIC DNA]</scope>
    <source>
        <strain evidence="1 2">DGU41</strain>
    </source>
</reference>
<dbReference type="PROSITE" id="PS51257">
    <property type="entry name" value="PROKAR_LIPOPROTEIN"/>
    <property type="match status" value="1"/>
</dbReference>
<dbReference type="Proteomes" id="UP001393056">
    <property type="component" value="Unassembled WGS sequence"/>
</dbReference>
<sequence length="232" mass="26896">MKKLIILSAVLIVLSSCKQKENNPNLSHHDLHPGCKHEEELGKVVDSFNLKLTPLYNSNLPANILIFKADSLIKDFNISKSQFRSEVSKMCQDQISYFKAEIFYKNGNFKESIKQINNSIGKYPYVFGDNATALAANYVKLKDYESAKSYIDSLRKGDYIYHYANAQYYECIKNKEKAIEFYQSIVNDSSKKRRFYFKIAQNRLKELNKNNVVFESEIIFPTMKPGSQTYLQ</sequence>
<dbReference type="RefSeq" id="WP_341683906.1">
    <property type="nucleotide sequence ID" value="NZ_JBBYHT010000011.1"/>
</dbReference>
<comment type="caution">
    <text evidence="1">The sequence shown here is derived from an EMBL/GenBank/DDBJ whole genome shotgun (WGS) entry which is preliminary data.</text>
</comment>
<evidence type="ECO:0000313" key="2">
    <source>
        <dbReference type="Proteomes" id="UP001393056"/>
    </source>
</evidence>
<evidence type="ECO:0000313" key="1">
    <source>
        <dbReference type="EMBL" id="MEL1249038.1"/>
    </source>
</evidence>
<proteinExistence type="predicted"/>
<keyword evidence="2" id="KW-1185">Reference proteome</keyword>
<gene>
    <name evidence="1" type="ORF">AAEO58_13375</name>
</gene>
<dbReference type="Gene3D" id="1.25.40.10">
    <property type="entry name" value="Tetratricopeptide repeat domain"/>
    <property type="match status" value="1"/>
</dbReference>
<organism evidence="1 2">
    <name type="scientific">Flavobacterium helocola</name>
    <dbReference type="NCBI Taxonomy" id="3139139"/>
    <lineage>
        <taxon>Bacteria</taxon>
        <taxon>Pseudomonadati</taxon>
        <taxon>Bacteroidota</taxon>
        <taxon>Flavobacteriia</taxon>
        <taxon>Flavobacteriales</taxon>
        <taxon>Flavobacteriaceae</taxon>
        <taxon>Flavobacterium</taxon>
    </lineage>
</organism>
<dbReference type="InterPro" id="IPR011990">
    <property type="entry name" value="TPR-like_helical_dom_sf"/>
</dbReference>
<dbReference type="EMBL" id="JBBYHT010000011">
    <property type="protein sequence ID" value="MEL1249038.1"/>
    <property type="molecule type" value="Genomic_DNA"/>
</dbReference>